<evidence type="ECO:0000256" key="6">
    <source>
        <dbReference type="ARBA" id="ARBA00023136"/>
    </source>
</evidence>
<evidence type="ECO:0000256" key="7">
    <source>
        <dbReference type="SAM" id="Phobius"/>
    </source>
</evidence>
<protein>
    <submittedName>
        <fullName evidence="8">Dicarboxylate/amino acid:cation symporter</fullName>
    </submittedName>
</protein>
<feature type="transmembrane region" description="Helical" evidence="7">
    <location>
        <begin position="74"/>
        <end position="96"/>
    </location>
</feature>
<evidence type="ECO:0000256" key="4">
    <source>
        <dbReference type="ARBA" id="ARBA00022692"/>
    </source>
</evidence>
<evidence type="ECO:0000256" key="1">
    <source>
        <dbReference type="ARBA" id="ARBA00004651"/>
    </source>
</evidence>
<dbReference type="PRINTS" id="PR00173">
    <property type="entry name" value="EDTRNSPORT"/>
</dbReference>
<dbReference type="AlphaFoldDB" id="A0A851I024"/>
<dbReference type="SUPFAM" id="SSF118215">
    <property type="entry name" value="Proton glutamate symport protein"/>
    <property type="match status" value="1"/>
</dbReference>
<keyword evidence="5 7" id="KW-1133">Transmembrane helix</keyword>
<comment type="caution">
    <text evidence="8">The sequence shown here is derived from an EMBL/GenBank/DDBJ whole genome shotgun (WGS) entry which is preliminary data.</text>
</comment>
<accession>A0A851I024</accession>
<dbReference type="InterPro" id="IPR036458">
    <property type="entry name" value="Na:dicarbo_symporter_sf"/>
</dbReference>
<organism evidence="8 9">
    <name type="scientific">Marinobacter adhaerens</name>
    <dbReference type="NCBI Taxonomy" id="1033846"/>
    <lineage>
        <taxon>Bacteria</taxon>
        <taxon>Pseudomonadati</taxon>
        <taxon>Pseudomonadota</taxon>
        <taxon>Gammaproteobacteria</taxon>
        <taxon>Pseudomonadales</taxon>
        <taxon>Marinobacteraceae</taxon>
        <taxon>Marinobacter</taxon>
    </lineage>
</organism>
<sequence>MVLGIGLGLVLSPSGLALLSEPTAYTIAQWVAVPGQVFLPVIQMIVIPLVLTSIILGITSSGDASFLKKAGLRIVPYFVVTTTLAVAIGISVATVMRPGDYISANMVQSMVGDSPASVIAGPAVQPDVSIPERIVNIIPGNPTQSLVDQDMLAVVIYAIFFGVALLTLKHQQSSIILDLTRSVQAVSLTIVNWAMLLAPLAVFGLLCDITIRVGIDAILGMSVYVISVLLGLMVLLGLYFLIVLLVAKQSPGHFLRAIREPQLLAFSTSSSAAVMPLSMQTAHESLGVRKSIAQFIVPLGATINMDGTALYQVVAAVFLTQVFGIDLSLNELLLLTATTIGASIGTPSTPGVGIVILATILQGIGVPVHGIALILGVDRILDMCRTTVNVTGDLAACAVMDRWIGSELGSDEAAAPLPQVD</sequence>
<evidence type="ECO:0000256" key="5">
    <source>
        <dbReference type="ARBA" id="ARBA00022989"/>
    </source>
</evidence>
<dbReference type="Proteomes" id="UP000536442">
    <property type="component" value="Unassembled WGS sequence"/>
</dbReference>
<keyword evidence="2" id="KW-0813">Transport</keyword>
<name>A0A851I024_9GAMM</name>
<evidence type="ECO:0000256" key="3">
    <source>
        <dbReference type="ARBA" id="ARBA00022475"/>
    </source>
</evidence>
<keyword evidence="3" id="KW-1003">Cell membrane</keyword>
<keyword evidence="9" id="KW-1185">Reference proteome</keyword>
<evidence type="ECO:0000256" key="2">
    <source>
        <dbReference type="ARBA" id="ARBA00022448"/>
    </source>
</evidence>
<gene>
    <name evidence="8" type="ORF">HLV39_08555</name>
</gene>
<proteinExistence type="predicted"/>
<dbReference type="GO" id="GO:0005886">
    <property type="term" value="C:plasma membrane"/>
    <property type="evidence" value="ECO:0007669"/>
    <property type="project" value="UniProtKB-SubCell"/>
</dbReference>
<dbReference type="PANTHER" id="PTHR42865">
    <property type="entry name" value="PROTON/GLUTAMATE-ASPARTATE SYMPORTER"/>
    <property type="match status" value="1"/>
</dbReference>
<reference evidence="8 9" key="1">
    <citation type="submission" date="2020-03" db="EMBL/GenBank/DDBJ databases">
        <title>Metagenomic, metatranscriptomic, and metabolomic analyses revealed the key microbes and metabolic features during the fermentation of ganjang, Korean traditional soy sauce.</title>
        <authorList>
            <person name="Chun B.H."/>
            <person name="Jeon C.O."/>
        </authorList>
    </citation>
    <scope>NUCLEOTIDE SEQUENCE [LARGE SCALE GENOMIC DNA]</scope>
    <source>
        <strain evidence="8 9">KG14</strain>
    </source>
</reference>
<keyword evidence="4 7" id="KW-0812">Transmembrane</keyword>
<dbReference type="GO" id="GO:0006835">
    <property type="term" value="P:dicarboxylic acid transport"/>
    <property type="evidence" value="ECO:0007669"/>
    <property type="project" value="TreeGrafter"/>
</dbReference>
<feature type="transmembrane region" description="Helical" evidence="7">
    <location>
        <begin position="309"/>
        <end position="329"/>
    </location>
</feature>
<dbReference type="Pfam" id="PF00375">
    <property type="entry name" value="SDF"/>
    <property type="match status" value="1"/>
</dbReference>
<feature type="transmembrane region" description="Helical" evidence="7">
    <location>
        <begin position="151"/>
        <end position="168"/>
    </location>
</feature>
<keyword evidence="6 7" id="KW-0472">Membrane</keyword>
<dbReference type="Gene3D" id="1.10.3860.10">
    <property type="entry name" value="Sodium:dicarboxylate symporter"/>
    <property type="match status" value="1"/>
</dbReference>
<evidence type="ECO:0000313" key="9">
    <source>
        <dbReference type="Proteomes" id="UP000536442"/>
    </source>
</evidence>
<dbReference type="InterPro" id="IPR001991">
    <property type="entry name" value="Na-dicarboxylate_symporter"/>
</dbReference>
<feature type="transmembrane region" description="Helical" evidence="7">
    <location>
        <begin position="189"/>
        <end position="211"/>
    </location>
</feature>
<feature type="transmembrane region" description="Helical" evidence="7">
    <location>
        <begin position="223"/>
        <end position="247"/>
    </location>
</feature>
<dbReference type="EMBL" id="JABEVQ010000004">
    <property type="protein sequence ID" value="NWN91541.1"/>
    <property type="molecule type" value="Genomic_DNA"/>
</dbReference>
<feature type="transmembrane region" description="Helical" evidence="7">
    <location>
        <begin position="349"/>
        <end position="375"/>
    </location>
</feature>
<evidence type="ECO:0000313" key="8">
    <source>
        <dbReference type="EMBL" id="NWN91541.1"/>
    </source>
</evidence>
<dbReference type="PANTHER" id="PTHR42865:SF7">
    <property type="entry name" value="PROTON_GLUTAMATE-ASPARTATE SYMPORTER"/>
    <property type="match status" value="1"/>
</dbReference>
<comment type="subcellular location">
    <subcellularLocation>
        <location evidence="1">Cell membrane</location>
        <topology evidence="1">Multi-pass membrane protein</topology>
    </subcellularLocation>
</comment>
<feature type="transmembrane region" description="Helical" evidence="7">
    <location>
        <begin position="41"/>
        <end position="62"/>
    </location>
</feature>
<dbReference type="GO" id="GO:0015293">
    <property type="term" value="F:symporter activity"/>
    <property type="evidence" value="ECO:0007669"/>
    <property type="project" value="UniProtKB-KW"/>
</dbReference>